<dbReference type="GO" id="GO:0005829">
    <property type="term" value="C:cytosol"/>
    <property type="evidence" value="ECO:0007669"/>
    <property type="project" value="TreeGrafter"/>
</dbReference>
<evidence type="ECO:0000313" key="6">
    <source>
        <dbReference type="Proteomes" id="UP000035963"/>
    </source>
</evidence>
<dbReference type="Pfam" id="PF20695">
    <property type="entry name" value="UbiD_N"/>
    <property type="match status" value="1"/>
</dbReference>
<dbReference type="Gene3D" id="3.40.1670.10">
    <property type="entry name" value="UbiD C-terminal domain-like"/>
    <property type="match status" value="1"/>
</dbReference>
<keyword evidence="6" id="KW-1185">Reference proteome</keyword>
<dbReference type="AlphaFoldDB" id="A0A0J1CWV0"/>
<dbReference type="PATRIC" id="fig|908627.4.peg.3966"/>
<protein>
    <submittedName>
        <fullName evidence="5">Carboxylase</fullName>
    </submittedName>
</protein>
<dbReference type="Proteomes" id="UP000035963">
    <property type="component" value="Unassembled WGS sequence"/>
</dbReference>
<feature type="region of interest" description="Disordered" evidence="1">
    <location>
        <begin position="1"/>
        <end position="20"/>
    </location>
</feature>
<dbReference type="InterPro" id="IPR049383">
    <property type="entry name" value="UbiD-like_N"/>
</dbReference>
<dbReference type="InterPro" id="IPR049381">
    <property type="entry name" value="UbiD-like_C"/>
</dbReference>
<evidence type="ECO:0000256" key="1">
    <source>
        <dbReference type="SAM" id="MobiDB-lite"/>
    </source>
</evidence>
<dbReference type="Pfam" id="PF20696">
    <property type="entry name" value="UbiD_C"/>
    <property type="match status" value="1"/>
</dbReference>
<feature type="domain" description="3-octaprenyl-4-hydroxybenzoate carboxy-lyase-like N-terminal" evidence="3">
    <location>
        <begin position="25"/>
        <end position="114"/>
    </location>
</feature>
<dbReference type="InterPro" id="IPR002830">
    <property type="entry name" value="UbiD"/>
</dbReference>
<proteinExistence type="predicted"/>
<feature type="compositionally biased region" description="Basic and acidic residues" evidence="1">
    <location>
        <begin position="542"/>
        <end position="553"/>
    </location>
</feature>
<evidence type="ECO:0000313" key="5">
    <source>
        <dbReference type="EMBL" id="KLU24846.1"/>
    </source>
</evidence>
<feature type="domain" description="3-octaprenyl-4-hydroxybenzoate carboxy-lyase-like Rift-related" evidence="2">
    <location>
        <begin position="125"/>
        <end position="325"/>
    </location>
</feature>
<dbReference type="OrthoDB" id="9809841at2"/>
<dbReference type="SUPFAM" id="SSF143968">
    <property type="entry name" value="UbiD C-terminal domain-like"/>
    <property type="match status" value="1"/>
</dbReference>
<evidence type="ECO:0000259" key="4">
    <source>
        <dbReference type="Pfam" id="PF20696"/>
    </source>
</evidence>
<feature type="region of interest" description="Disordered" evidence="1">
    <location>
        <begin position="519"/>
        <end position="553"/>
    </location>
</feature>
<dbReference type="InterPro" id="IPR048304">
    <property type="entry name" value="UbiD_Rift_dom"/>
</dbReference>
<evidence type="ECO:0000259" key="2">
    <source>
        <dbReference type="Pfam" id="PF01977"/>
    </source>
</evidence>
<sequence>MSSSPHDLSRTETAGGAPRDLQEHIARLEAKGLLIRIERPINKDTELHPLARWQFQGGLREDQRRAFLFTNVVDSDGQTYDIPVLIGGLAASPEIYATGLGLPVEQIGRAWTDAIAEPVPPVMVAQAPCQEVVISGDALKEKGLSRLPVPVSTPGFDAAPYLTATLCVTKDPESGVQNMGTYRAALKSENRLGVRMASRLSGAGGYLHWEKYRAKGQQMPCAIVLGCAPAVLFTGPQKLQIDQDEMAVAGGLMRAPVEVVRCKTIDLVVPADAEIVIEGLIDTDALEPEGPFGESHGHVALEDYNMSMHVTAITMKKKPVFVSIISQVTPSESSVLKKVAYEPMFLEHLQKVMGVRGIERVVMHEPLTNLRKVIFLQFARGTQQAEVWRGLQGAATLQAQCGKLVIAVSEDIDPENADAVFWSLAYRSDFTHDVHVTPYRTSGHGPKSGRAPLESTLLIDATLKHAMPPLALPKEEYMTAARKIWEELELPRLTPQPPWHGYHLGDWDKRWDEYAEAATSGGWRETGERTWANRRGGVKPETPVREASGDHSE</sequence>
<reference evidence="5 6" key="1">
    <citation type="journal article" date="2015" name="Genome Announc.">
        <title>Draft Genome Sequence of Burkholderia sp. Strain PML1(12), an Ectomycorrhizosphere-Inhabiting Bacterium with Effective Mineral-Weathering Ability.</title>
        <authorList>
            <person name="Uroz S."/>
            <person name="Oger P."/>
        </authorList>
    </citation>
    <scope>NUCLEOTIDE SEQUENCE [LARGE SCALE GENOMIC DNA]</scope>
    <source>
        <strain evidence="6">PML1(12)</strain>
    </source>
</reference>
<evidence type="ECO:0000259" key="3">
    <source>
        <dbReference type="Pfam" id="PF20695"/>
    </source>
</evidence>
<dbReference type="PANTHER" id="PTHR30108">
    <property type="entry name" value="3-OCTAPRENYL-4-HYDROXYBENZOATE CARBOXY-LYASE-RELATED"/>
    <property type="match status" value="1"/>
</dbReference>
<name>A0A0J1CWV0_9BURK</name>
<comment type="caution">
    <text evidence="5">The sequence shown here is derived from an EMBL/GenBank/DDBJ whole genome shotgun (WGS) entry which is preliminary data.</text>
</comment>
<feature type="domain" description="3-octaprenyl-4-hydroxybenzoate carboxy-lyase-like C-terminal" evidence="4">
    <location>
        <begin position="340"/>
        <end position="461"/>
    </location>
</feature>
<dbReference type="SUPFAM" id="SSF50475">
    <property type="entry name" value="FMN-binding split barrel"/>
    <property type="match status" value="1"/>
</dbReference>
<dbReference type="PANTHER" id="PTHR30108:SF17">
    <property type="entry name" value="FERULIC ACID DECARBOXYLASE 1"/>
    <property type="match status" value="1"/>
</dbReference>
<organism evidence="5 6">
    <name type="scientific">Caballeronia mineralivorans PML1(12)</name>
    <dbReference type="NCBI Taxonomy" id="908627"/>
    <lineage>
        <taxon>Bacteria</taxon>
        <taxon>Pseudomonadati</taxon>
        <taxon>Pseudomonadota</taxon>
        <taxon>Betaproteobacteria</taxon>
        <taxon>Burkholderiales</taxon>
        <taxon>Burkholderiaceae</taxon>
        <taxon>Caballeronia</taxon>
    </lineage>
</organism>
<dbReference type="Pfam" id="PF01977">
    <property type="entry name" value="UbiD"/>
    <property type="match status" value="1"/>
</dbReference>
<dbReference type="GO" id="GO:0006744">
    <property type="term" value="P:ubiquinone biosynthetic process"/>
    <property type="evidence" value="ECO:0007669"/>
    <property type="project" value="TreeGrafter"/>
</dbReference>
<dbReference type="EMBL" id="AEJF01000115">
    <property type="protein sequence ID" value="KLU24846.1"/>
    <property type="molecule type" value="Genomic_DNA"/>
</dbReference>
<dbReference type="GO" id="GO:0008694">
    <property type="term" value="F:4-hydroxy-3-polyprenylbenzoate decarboxylase activity"/>
    <property type="evidence" value="ECO:0007669"/>
    <property type="project" value="TreeGrafter"/>
</dbReference>
<dbReference type="RefSeq" id="WP_047847981.1">
    <property type="nucleotide sequence ID" value="NZ_AEJF01000115.1"/>
</dbReference>
<accession>A0A0J1CWV0</accession>
<gene>
    <name evidence="5" type="ORF">EOS_17715</name>
</gene>